<dbReference type="EMBL" id="JAAEDH010000014">
    <property type="protein sequence ID" value="MBR0656013.1"/>
    <property type="molecule type" value="Genomic_DNA"/>
</dbReference>
<name>A0AAF1K3C7_9PROT</name>
<comment type="caution">
    <text evidence="1">The sequence shown here is derived from an EMBL/GenBank/DDBJ whole genome shotgun (WGS) entry which is preliminary data.</text>
</comment>
<reference evidence="1" key="2">
    <citation type="journal article" date="2021" name="Syst. Appl. Microbiol.">
        <title>Roseomonas hellenica sp. nov., isolated from roots of wild-growing Alkanna tinctoria.</title>
        <authorList>
            <person name="Rat A."/>
            <person name="Naranjo H.D."/>
            <person name="Lebbe L."/>
            <person name="Cnockaert M."/>
            <person name="Krigas N."/>
            <person name="Grigoriadou K."/>
            <person name="Maloupa E."/>
            <person name="Willems A."/>
        </authorList>
    </citation>
    <scope>NUCLEOTIDE SEQUENCE</scope>
    <source>
        <strain evidence="1">LMG 28251</strain>
    </source>
</reference>
<sequence>MPDVDDFIAHPRTFMRNNVVMVVGPGQGGPGGVRRFSFTAAGGGTVARNMLNGGAHMPVFFLVTPSKNTGSPVDAYWCPYEPNNSLGTVLPGAGGPDFMFTYAMDGCTFVAGSVQVDHSVSVHHVNMGRSANLGPESTAPQRDENQRKMQRNIAKSLVTNPSLVEPDDYYDPNNANVVIPLGAKISTVTFGRRSTSGAWKFYTHQWYTVSGDRTTLNFIGTQRVI</sequence>
<evidence type="ECO:0000313" key="2">
    <source>
        <dbReference type="Proteomes" id="UP001196068"/>
    </source>
</evidence>
<dbReference type="RefSeq" id="WP_211874854.1">
    <property type="nucleotide sequence ID" value="NZ_JAAEDH010000014.1"/>
</dbReference>
<dbReference type="Proteomes" id="UP001196068">
    <property type="component" value="Unassembled WGS sequence"/>
</dbReference>
<accession>A0AAF1K3C7</accession>
<protein>
    <submittedName>
        <fullName evidence="1">Uncharacterized protein</fullName>
    </submittedName>
</protein>
<reference evidence="1" key="1">
    <citation type="submission" date="2020-01" db="EMBL/GenBank/DDBJ databases">
        <authorList>
            <person name="Rat A."/>
        </authorList>
    </citation>
    <scope>NUCLEOTIDE SEQUENCE</scope>
    <source>
        <strain evidence="1">LMG 28251</strain>
    </source>
</reference>
<evidence type="ECO:0000313" key="1">
    <source>
        <dbReference type="EMBL" id="MBR0656013.1"/>
    </source>
</evidence>
<proteinExistence type="predicted"/>
<dbReference type="AlphaFoldDB" id="A0AAF1K3C7"/>
<keyword evidence="2" id="KW-1185">Reference proteome</keyword>
<gene>
    <name evidence="1" type="ORF">GXW79_13100</name>
</gene>
<organism evidence="1 2">
    <name type="scientific">Plastoroseomonas arctica</name>
    <dbReference type="NCBI Taxonomy" id="1509237"/>
    <lineage>
        <taxon>Bacteria</taxon>
        <taxon>Pseudomonadati</taxon>
        <taxon>Pseudomonadota</taxon>
        <taxon>Alphaproteobacteria</taxon>
        <taxon>Acetobacterales</taxon>
        <taxon>Acetobacteraceae</taxon>
        <taxon>Plastoroseomonas</taxon>
    </lineage>
</organism>